<dbReference type="PROSITE" id="PS00463">
    <property type="entry name" value="ZN2_CY6_FUNGAL_1"/>
    <property type="match status" value="1"/>
</dbReference>
<dbReference type="InterPro" id="IPR001138">
    <property type="entry name" value="Zn2Cys6_DnaBD"/>
</dbReference>
<dbReference type="EMBL" id="WIGM01000034">
    <property type="protein sequence ID" value="KAF6843657.1"/>
    <property type="molecule type" value="Genomic_DNA"/>
</dbReference>
<accession>A0A8H6NW06</accession>
<sequence>MVYCGKPSKGCSSCRGRKVKCDQREPGCGQCEKRQQECPGYRNLVDLMFRDESSHVIKKASKTKARGLGKAAKVFANVPGSGLDASVSNELESCGSKPGMKPRSPRRQSIPPHGLKLMTQDASARSRPKQDDCNGTDDDDDDDDDDNRNRNRNYLSSPGEGSWPATTQPIPLYSLSPSYQERGTAFFFSRYVSVDENACHQNYDFIFDVWRPATMVPGRQVDGVMASMTAVGLAGLSALTRCPKTMDWARRSYGTALLLTNDALQDPSKAVKDTTMLSILILGTYEMLTGRTPQTVRAWQQHINGASALAKMRGLGQFQSTAGVRMFLMLTQTVLISCIQRNMPMPPALVELRDQLGVFSAPGDPNWRMSGPIYRVMQLRYDIKRGNIRQKDAIINKLVKLDQEFVDIIADLPESWIYRRVALSQFHPAVFDGFNCHVFPALTLAATWNGVRSIRILVHETIIGELFDCFRGHDILSWSEEAKLQLSRSVDMLDRLRDAILASVPQHFGIVSFKHAQSVAAAPAKRLPVRLVPSPTSATSASSSPGFPATDSSPRSTTFNGPTLYDPAQAEGTDDGAERFMMLASASNTIVWPLYLLGVSSSCTQETRSYVIERLEAIYQENGLVQAGGVANMIRNKAIGVPWADLPWDQMPQMRTTTEMTLV</sequence>
<reference evidence="4" key="1">
    <citation type="journal article" date="2020" name="Phytopathology">
        <title>Genome Sequence Resources of Colletotrichum truncatum, C. plurivorum, C. musicola, and C. sojae: Four Species Pathogenic to Soybean (Glycine max).</title>
        <authorList>
            <person name="Rogerio F."/>
            <person name="Boufleur T.R."/>
            <person name="Ciampi-Guillardi M."/>
            <person name="Sukno S.A."/>
            <person name="Thon M.R."/>
            <person name="Massola Junior N.S."/>
            <person name="Baroncelli R."/>
        </authorList>
    </citation>
    <scope>NUCLEOTIDE SEQUENCE</scope>
    <source>
        <strain evidence="4">LFN0074</strain>
    </source>
</reference>
<feature type="compositionally biased region" description="Low complexity" evidence="2">
    <location>
        <begin position="533"/>
        <end position="545"/>
    </location>
</feature>
<dbReference type="InterPro" id="IPR036864">
    <property type="entry name" value="Zn2-C6_fun-type_DNA-bd_sf"/>
</dbReference>
<proteinExistence type="predicted"/>
<dbReference type="InterPro" id="IPR021858">
    <property type="entry name" value="Fun_TF"/>
</dbReference>
<evidence type="ECO:0000256" key="2">
    <source>
        <dbReference type="SAM" id="MobiDB-lite"/>
    </source>
</evidence>
<feature type="compositionally biased region" description="Polar residues" evidence="2">
    <location>
        <begin position="550"/>
        <end position="561"/>
    </location>
</feature>
<dbReference type="Proteomes" id="UP000639643">
    <property type="component" value="Unassembled WGS sequence"/>
</dbReference>
<dbReference type="GO" id="GO:0008270">
    <property type="term" value="F:zinc ion binding"/>
    <property type="evidence" value="ECO:0007669"/>
    <property type="project" value="InterPro"/>
</dbReference>
<organism evidence="4 5">
    <name type="scientific">Colletotrichum musicola</name>
    <dbReference type="NCBI Taxonomy" id="2175873"/>
    <lineage>
        <taxon>Eukaryota</taxon>
        <taxon>Fungi</taxon>
        <taxon>Dikarya</taxon>
        <taxon>Ascomycota</taxon>
        <taxon>Pezizomycotina</taxon>
        <taxon>Sordariomycetes</taxon>
        <taxon>Hypocreomycetidae</taxon>
        <taxon>Glomerellales</taxon>
        <taxon>Glomerellaceae</taxon>
        <taxon>Colletotrichum</taxon>
        <taxon>Colletotrichum orchidearum species complex</taxon>
    </lineage>
</organism>
<feature type="domain" description="Zn(2)-C6 fungal-type" evidence="3">
    <location>
        <begin position="10"/>
        <end position="38"/>
    </location>
</feature>
<comment type="caution">
    <text evidence="4">The sequence shown here is derived from an EMBL/GenBank/DDBJ whole genome shotgun (WGS) entry which is preliminary data.</text>
</comment>
<evidence type="ECO:0000313" key="4">
    <source>
        <dbReference type="EMBL" id="KAF6843657.1"/>
    </source>
</evidence>
<dbReference type="OrthoDB" id="5429770at2759"/>
<dbReference type="Gene3D" id="4.10.240.10">
    <property type="entry name" value="Zn(2)-C6 fungal-type DNA-binding domain"/>
    <property type="match status" value="1"/>
</dbReference>
<dbReference type="Pfam" id="PF00172">
    <property type="entry name" value="Zn_clus"/>
    <property type="match status" value="1"/>
</dbReference>
<dbReference type="SMART" id="SM00066">
    <property type="entry name" value="GAL4"/>
    <property type="match status" value="1"/>
</dbReference>
<name>A0A8H6NW06_9PEZI</name>
<dbReference type="AlphaFoldDB" id="A0A8H6NW06"/>
<gene>
    <name evidence="4" type="ORF">CMUS01_01849</name>
</gene>
<keyword evidence="1" id="KW-0539">Nucleus</keyword>
<feature type="region of interest" description="Disordered" evidence="2">
    <location>
        <begin position="79"/>
        <end position="168"/>
    </location>
</feature>
<dbReference type="PROSITE" id="PS50048">
    <property type="entry name" value="ZN2_CY6_FUNGAL_2"/>
    <property type="match status" value="1"/>
</dbReference>
<dbReference type="Pfam" id="PF11951">
    <property type="entry name" value="Fungal_trans_2"/>
    <property type="match status" value="1"/>
</dbReference>
<dbReference type="CDD" id="cd00067">
    <property type="entry name" value="GAL4"/>
    <property type="match status" value="1"/>
</dbReference>
<dbReference type="InterPro" id="IPR053175">
    <property type="entry name" value="DHMBA_Reg_Transcription_Factor"/>
</dbReference>
<evidence type="ECO:0000259" key="3">
    <source>
        <dbReference type="PROSITE" id="PS50048"/>
    </source>
</evidence>
<dbReference type="PANTHER" id="PTHR38791">
    <property type="entry name" value="ZN(II)2CYS6 TRANSCRIPTION FACTOR (EUROFUNG)-RELATED-RELATED"/>
    <property type="match status" value="1"/>
</dbReference>
<keyword evidence="5" id="KW-1185">Reference proteome</keyword>
<evidence type="ECO:0000313" key="5">
    <source>
        <dbReference type="Proteomes" id="UP000639643"/>
    </source>
</evidence>
<protein>
    <submittedName>
        <fullName evidence="4">C6 finger domain-containing protein</fullName>
    </submittedName>
</protein>
<feature type="region of interest" description="Disordered" evidence="2">
    <location>
        <begin position="533"/>
        <end position="569"/>
    </location>
</feature>
<dbReference type="GO" id="GO:0000981">
    <property type="term" value="F:DNA-binding transcription factor activity, RNA polymerase II-specific"/>
    <property type="evidence" value="ECO:0007669"/>
    <property type="project" value="InterPro"/>
</dbReference>
<dbReference type="PANTHER" id="PTHR38791:SF5">
    <property type="entry name" value="TRANSCRIPTION FACTOR DBAG-RELATED"/>
    <property type="match status" value="1"/>
</dbReference>
<feature type="compositionally biased region" description="Acidic residues" evidence="2">
    <location>
        <begin position="134"/>
        <end position="146"/>
    </location>
</feature>
<dbReference type="SUPFAM" id="SSF57701">
    <property type="entry name" value="Zn2/Cys6 DNA-binding domain"/>
    <property type="match status" value="1"/>
</dbReference>
<evidence type="ECO:0000256" key="1">
    <source>
        <dbReference type="ARBA" id="ARBA00023242"/>
    </source>
</evidence>